<dbReference type="HOGENOM" id="CLU_037612_5_5_5"/>
<dbReference type="PIRSF" id="PIRSF009320">
    <property type="entry name" value="Nuc_binding_HP_1000"/>
    <property type="match status" value="1"/>
</dbReference>
<dbReference type="eggNOG" id="COG1192">
    <property type="taxonomic scope" value="Bacteria"/>
</dbReference>
<dbReference type="InterPro" id="IPR027417">
    <property type="entry name" value="P-loop_NTPase"/>
</dbReference>
<dbReference type="RefSeq" id="WP_012522416.1">
    <property type="nucleotide sequence ID" value="NC_011144.1"/>
</dbReference>
<dbReference type="Gene3D" id="3.40.50.300">
    <property type="entry name" value="P-loop containing nucleotide triphosphate hydrolases"/>
    <property type="match status" value="1"/>
</dbReference>
<reference evidence="1 2" key="1">
    <citation type="journal article" date="2008" name="BMC Genomics">
        <title>Complete genome of Phenylobacterium zucineum - a novel facultative intracellular bacterium isolated from human erythroleukemia cell line K562.</title>
        <authorList>
            <person name="Luo Y."/>
            <person name="Xu X."/>
            <person name="Ding Z."/>
            <person name="Liu Z."/>
            <person name="Zhang B."/>
            <person name="Yan Z."/>
            <person name="Sun J."/>
            <person name="Hu S."/>
            <person name="Hu X."/>
        </authorList>
    </citation>
    <scope>NUCLEOTIDE SEQUENCE [LARGE SCALE GENOMIC DNA]</scope>
    <source>
        <strain evidence="1 2">HLK1</strain>
    </source>
</reference>
<dbReference type="InterPro" id="IPR009744">
    <property type="entry name" value="VirC1"/>
</dbReference>
<organism evidence="1 2">
    <name type="scientific">Phenylobacterium zucineum (strain HLK1)</name>
    <dbReference type="NCBI Taxonomy" id="450851"/>
    <lineage>
        <taxon>Bacteria</taxon>
        <taxon>Pseudomonadati</taxon>
        <taxon>Pseudomonadota</taxon>
        <taxon>Alphaproteobacteria</taxon>
        <taxon>Caulobacterales</taxon>
        <taxon>Caulobacteraceae</taxon>
        <taxon>Phenylobacterium</taxon>
    </lineage>
</organism>
<dbReference type="AlphaFoldDB" id="B4RCT7"/>
<dbReference type="Proteomes" id="UP000001868">
    <property type="component" value="Chromosome"/>
</dbReference>
<dbReference type="PANTHER" id="PTHR13696">
    <property type="entry name" value="P-LOOP CONTAINING NUCLEOSIDE TRIPHOSPHATE HYDROLASE"/>
    <property type="match status" value="1"/>
</dbReference>
<dbReference type="CDD" id="cd02042">
    <property type="entry name" value="ParAB_family"/>
    <property type="match status" value="1"/>
</dbReference>
<dbReference type="InterPro" id="IPR050678">
    <property type="entry name" value="DNA_Partitioning_ATPase"/>
</dbReference>
<evidence type="ECO:0000313" key="1">
    <source>
        <dbReference type="EMBL" id="ACG78274.1"/>
    </source>
</evidence>
<dbReference type="EMBL" id="CP000747">
    <property type="protein sequence ID" value="ACG78274.1"/>
    <property type="molecule type" value="Genomic_DNA"/>
</dbReference>
<dbReference type="KEGG" id="pzu:PHZ_c1863"/>
<dbReference type="Pfam" id="PF07015">
    <property type="entry name" value="VirC1"/>
    <property type="match status" value="1"/>
</dbReference>
<protein>
    <submittedName>
        <fullName evidence="1">Partition protein A</fullName>
    </submittedName>
</protein>
<sequence length="236" mass="24903">MPNVVFISPKGGAGKTTAAVALALGLVERGQRVAMIDADPNKPLVRWAELPNRCEGISVHPAPTVPDIRDAAREAQRRAPDWILLDTEGTERGAVVLAALRPDLVLTPLAGSQLDLAEAIKAAEMVRAFGRRGGREVPHRALLTRVPAAIKPKMLRSVVEQLRAAGVKILPTPLLEKEAFRALFHIGAGFEALEMNGVFGAAAARQNTAAYVADVTALVGPAEPGARAPAAEARAF</sequence>
<gene>
    <name evidence="1" type="primary">parA</name>
    <name evidence="1" type="ordered locus">PHZ_c1863</name>
</gene>
<evidence type="ECO:0000313" key="2">
    <source>
        <dbReference type="Proteomes" id="UP000001868"/>
    </source>
</evidence>
<dbReference type="SUPFAM" id="SSF52540">
    <property type="entry name" value="P-loop containing nucleoside triphosphate hydrolases"/>
    <property type="match status" value="1"/>
</dbReference>
<dbReference type="STRING" id="450851.PHZ_c1863"/>
<accession>B4RCT7</accession>
<keyword evidence="2" id="KW-1185">Reference proteome</keyword>
<dbReference type="PANTHER" id="PTHR13696:SF96">
    <property type="entry name" value="COBQ_COBB_MIND_PARA NUCLEOTIDE BINDING DOMAIN-CONTAINING PROTEIN"/>
    <property type="match status" value="1"/>
</dbReference>
<proteinExistence type="predicted"/>
<name>B4RCT7_PHEZH</name>